<evidence type="ECO:0000259" key="3">
    <source>
        <dbReference type="Pfam" id="PF05368"/>
    </source>
</evidence>
<dbReference type="PANTHER" id="PTHR42748:SF7">
    <property type="entry name" value="NMRA LIKE REDOX SENSOR 1-RELATED"/>
    <property type="match status" value="1"/>
</dbReference>
<dbReference type="Pfam" id="PF05368">
    <property type="entry name" value="NmrA"/>
    <property type="match status" value="1"/>
</dbReference>
<evidence type="ECO:0000313" key="4">
    <source>
        <dbReference type="EMBL" id="KXS20474.1"/>
    </source>
</evidence>
<dbReference type="InterPro" id="IPR036291">
    <property type="entry name" value="NAD(P)-bd_dom_sf"/>
</dbReference>
<reference evidence="4 5" key="1">
    <citation type="journal article" date="2015" name="Genome Biol. Evol.">
        <title>Phylogenomic analyses indicate that early fungi evolved digesting cell walls of algal ancestors of land plants.</title>
        <authorList>
            <person name="Chang Y."/>
            <person name="Wang S."/>
            <person name="Sekimoto S."/>
            <person name="Aerts A.L."/>
            <person name="Choi C."/>
            <person name="Clum A."/>
            <person name="LaButti K.M."/>
            <person name="Lindquist E.A."/>
            <person name="Yee Ngan C."/>
            <person name="Ohm R.A."/>
            <person name="Salamov A.A."/>
            <person name="Grigoriev I.V."/>
            <person name="Spatafora J.W."/>
            <person name="Berbee M.L."/>
        </authorList>
    </citation>
    <scope>NUCLEOTIDE SEQUENCE [LARGE SCALE GENOMIC DNA]</scope>
    <source>
        <strain evidence="4 5">JEL478</strain>
    </source>
</reference>
<dbReference type="Gene3D" id="3.40.50.720">
    <property type="entry name" value="NAD(P)-binding Rossmann-like Domain"/>
    <property type="match status" value="1"/>
</dbReference>
<dbReference type="Gene3D" id="3.90.25.10">
    <property type="entry name" value="UDP-galactose 4-epimerase, domain 1"/>
    <property type="match status" value="1"/>
</dbReference>
<comment type="similarity">
    <text evidence="1">Belongs to the NmrA-type oxidoreductase family.</text>
</comment>
<name>A0A139AUU8_GONPJ</name>
<dbReference type="InterPro" id="IPR051164">
    <property type="entry name" value="NmrA-like_oxidored"/>
</dbReference>
<dbReference type="PANTHER" id="PTHR42748">
    <property type="entry name" value="NITROGEN METABOLITE REPRESSION PROTEIN NMRA FAMILY MEMBER"/>
    <property type="match status" value="1"/>
</dbReference>
<dbReference type="AlphaFoldDB" id="A0A139AUU8"/>
<protein>
    <submittedName>
        <fullName evidence="4">NAD(P)-binding protein</fullName>
    </submittedName>
</protein>
<accession>A0A139AUU8</accession>
<evidence type="ECO:0000256" key="2">
    <source>
        <dbReference type="ARBA" id="ARBA00022857"/>
    </source>
</evidence>
<dbReference type="SUPFAM" id="SSF51735">
    <property type="entry name" value="NAD(P)-binding Rossmann-fold domains"/>
    <property type="match status" value="1"/>
</dbReference>
<keyword evidence="2" id="KW-0521">NADP</keyword>
<dbReference type="OrthoDB" id="9997102at2759"/>
<dbReference type="EMBL" id="KQ965735">
    <property type="protein sequence ID" value="KXS20474.1"/>
    <property type="molecule type" value="Genomic_DNA"/>
</dbReference>
<dbReference type="STRING" id="1344416.A0A139AUU8"/>
<keyword evidence="5" id="KW-1185">Reference proteome</keyword>
<gene>
    <name evidence="4" type="ORF">M427DRAFT_28189</name>
</gene>
<dbReference type="CDD" id="cd05251">
    <property type="entry name" value="NmrA_like_SDR_a"/>
    <property type="match status" value="1"/>
</dbReference>
<evidence type="ECO:0000256" key="1">
    <source>
        <dbReference type="ARBA" id="ARBA00006328"/>
    </source>
</evidence>
<dbReference type="Proteomes" id="UP000070544">
    <property type="component" value="Unassembled WGS sequence"/>
</dbReference>
<dbReference type="InterPro" id="IPR008030">
    <property type="entry name" value="NmrA-like"/>
</dbReference>
<feature type="domain" description="NmrA-like" evidence="3">
    <location>
        <begin position="4"/>
        <end position="242"/>
    </location>
</feature>
<sequence>MAPKTILVFGATGRQGGACIDALLTLQDHFIIRTLVRHPNGPAAAKLKDCGVEVAQGDLNEPESITRALDGVYGVFLITPFTKREVLQGANVIDAAFQAGVRYLVFTSAAGATSPSGRKFSGYNNKYLIEEKIRAKSWADGFTVIRPGLFFENVEMLGPLIRGSITTVFPGGHKLPLISVYDIGRFASQCFLDPPSFAGKEVTLVSEVLTGAELAQHITYVSGQPWKYSQVLPTRALKVLVPSAAPLLDFVISGDAGAVPYDPIYLHQVIPDLESFKSWCDRKGLAIKLYKLPTYAYGKALKDRAFGWTGMVKV</sequence>
<evidence type="ECO:0000313" key="5">
    <source>
        <dbReference type="Proteomes" id="UP000070544"/>
    </source>
</evidence>
<proteinExistence type="inferred from homology"/>
<organism evidence="4 5">
    <name type="scientific">Gonapodya prolifera (strain JEL478)</name>
    <name type="common">Monoblepharis prolifera</name>
    <dbReference type="NCBI Taxonomy" id="1344416"/>
    <lineage>
        <taxon>Eukaryota</taxon>
        <taxon>Fungi</taxon>
        <taxon>Fungi incertae sedis</taxon>
        <taxon>Chytridiomycota</taxon>
        <taxon>Chytridiomycota incertae sedis</taxon>
        <taxon>Monoblepharidomycetes</taxon>
        <taxon>Monoblepharidales</taxon>
        <taxon>Gonapodyaceae</taxon>
        <taxon>Gonapodya</taxon>
    </lineage>
</organism>